<keyword evidence="2" id="KW-1185">Reference proteome</keyword>
<evidence type="ECO:0000313" key="1">
    <source>
        <dbReference type="EMBL" id="KAK3065263.1"/>
    </source>
</evidence>
<dbReference type="Proteomes" id="UP001186974">
    <property type="component" value="Unassembled WGS sequence"/>
</dbReference>
<proteinExistence type="predicted"/>
<reference evidence="1" key="1">
    <citation type="submission" date="2024-09" db="EMBL/GenBank/DDBJ databases">
        <title>Black Yeasts Isolated from many extreme environments.</title>
        <authorList>
            <person name="Coleine C."/>
            <person name="Stajich J.E."/>
            <person name="Selbmann L."/>
        </authorList>
    </citation>
    <scope>NUCLEOTIDE SEQUENCE</scope>
    <source>
        <strain evidence="1">CCFEE 5737</strain>
    </source>
</reference>
<comment type="caution">
    <text evidence="1">The sequence shown here is derived from an EMBL/GenBank/DDBJ whole genome shotgun (WGS) entry which is preliminary data.</text>
</comment>
<evidence type="ECO:0000313" key="2">
    <source>
        <dbReference type="Proteomes" id="UP001186974"/>
    </source>
</evidence>
<sequence length="115" mass="12145">MPSHSAHHPPHARGSGEAGNEHSTVGGAAGHESGGSNDMVVPQDEQPEKDREGAMEHGCHNHSHNGSERPMFATVTVAVCHCGAGCVIGDVIGEWLVYGTNATINDRTLWPEFLI</sequence>
<accession>A0ACC3DCL4</accession>
<organism evidence="1 2">
    <name type="scientific">Coniosporium uncinatum</name>
    <dbReference type="NCBI Taxonomy" id="93489"/>
    <lineage>
        <taxon>Eukaryota</taxon>
        <taxon>Fungi</taxon>
        <taxon>Dikarya</taxon>
        <taxon>Ascomycota</taxon>
        <taxon>Pezizomycotina</taxon>
        <taxon>Dothideomycetes</taxon>
        <taxon>Dothideomycetes incertae sedis</taxon>
        <taxon>Coniosporium</taxon>
    </lineage>
</organism>
<protein>
    <submittedName>
        <fullName evidence="1">Uncharacterized protein</fullName>
    </submittedName>
</protein>
<name>A0ACC3DCL4_9PEZI</name>
<dbReference type="EMBL" id="JAWDJW010006343">
    <property type="protein sequence ID" value="KAK3065263.1"/>
    <property type="molecule type" value="Genomic_DNA"/>
</dbReference>
<feature type="non-terminal residue" evidence="1">
    <location>
        <position position="115"/>
    </location>
</feature>
<gene>
    <name evidence="1" type="ORF">LTS18_004021</name>
</gene>